<dbReference type="SMART" id="SM00181">
    <property type="entry name" value="EGF"/>
    <property type="match status" value="2"/>
</dbReference>
<dbReference type="PROSITE" id="PS51662">
    <property type="entry name" value="BP_PHYTASE"/>
    <property type="match status" value="2"/>
</dbReference>
<dbReference type="Pfam" id="PF02333">
    <property type="entry name" value="Phytase"/>
    <property type="match status" value="1"/>
</dbReference>
<dbReference type="SUPFAM" id="SSF50956">
    <property type="entry name" value="Thermostable phytase (3-phytase)"/>
    <property type="match status" value="2"/>
</dbReference>
<name>A0A1E1K111_9HELO</name>
<dbReference type="InterPro" id="IPR011042">
    <property type="entry name" value="6-blade_b-propeller_TolB-like"/>
</dbReference>
<dbReference type="Gene3D" id="2.120.10.30">
    <property type="entry name" value="TolB, C-terminal domain"/>
    <property type="match status" value="2"/>
</dbReference>
<evidence type="ECO:0000259" key="6">
    <source>
        <dbReference type="PROSITE" id="PS51662"/>
    </source>
</evidence>
<evidence type="ECO:0000259" key="5">
    <source>
        <dbReference type="PROSITE" id="PS50026"/>
    </source>
</evidence>
<evidence type="ECO:0000256" key="2">
    <source>
        <dbReference type="ARBA" id="ARBA00023157"/>
    </source>
</evidence>
<dbReference type="AlphaFoldDB" id="A0A1E1K111"/>
<keyword evidence="1 4" id="KW-0732">Signal</keyword>
<dbReference type="InterPro" id="IPR050969">
    <property type="entry name" value="Dev_Signal_Modulators"/>
</dbReference>
<feature type="disulfide bond" evidence="3">
    <location>
        <begin position="394"/>
        <end position="403"/>
    </location>
</feature>
<dbReference type="InterPro" id="IPR000742">
    <property type="entry name" value="EGF"/>
</dbReference>
<evidence type="ECO:0000256" key="1">
    <source>
        <dbReference type="ARBA" id="ARBA00022729"/>
    </source>
</evidence>
<keyword evidence="3" id="KW-0245">EGF-like domain</keyword>
<feature type="domain" description="BPP" evidence="6">
    <location>
        <begin position="23"/>
        <end position="320"/>
    </location>
</feature>
<gene>
    <name evidence="7" type="ORF">RAG0_01350</name>
</gene>
<dbReference type="EMBL" id="FJUX01000005">
    <property type="protein sequence ID" value="CZS90204.1"/>
    <property type="molecule type" value="Genomic_DNA"/>
</dbReference>
<feature type="chain" id="PRO_5009445464" evidence="4">
    <location>
        <begin position="27"/>
        <end position="756"/>
    </location>
</feature>
<evidence type="ECO:0000256" key="3">
    <source>
        <dbReference type="PROSITE-ProRule" id="PRU00076"/>
    </source>
</evidence>
<dbReference type="Gene3D" id="2.10.25.10">
    <property type="entry name" value="Laminin"/>
    <property type="match status" value="1"/>
</dbReference>
<dbReference type="Proteomes" id="UP000178912">
    <property type="component" value="Unassembled WGS sequence"/>
</dbReference>
<evidence type="ECO:0000313" key="8">
    <source>
        <dbReference type="Proteomes" id="UP000178912"/>
    </source>
</evidence>
<comment type="caution">
    <text evidence="3">Lacks conserved residue(s) required for the propagation of feature annotation.</text>
</comment>
<dbReference type="OrthoDB" id="10045365at2759"/>
<accession>A0A1E1K111</accession>
<organism evidence="7 8">
    <name type="scientific">Rhynchosporium agropyri</name>
    <dbReference type="NCBI Taxonomy" id="914238"/>
    <lineage>
        <taxon>Eukaryota</taxon>
        <taxon>Fungi</taxon>
        <taxon>Dikarya</taxon>
        <taxon>Ascomycota</taxon>
        <taxon>Pezizomycotina</taxon>
        <taxon>Leotiomycetes</taxon>
        <taxon>Helotiales</taxon>
        <taxon>Ploettnerulaceae</taxon>
        <taxon>Rhynchosporium</taxon>
    </lineage>
</organism>
<dbReference type="GO" id="GO:0016158">
    <property type="term" value="F:inositol hexakisphosphate 3-phosphatase activity"/>
    <property type="evidence" value="ECO:0007669"/>
    <property type="project" value="InterPro"/>
</dbReference>
<reference evidence="8" key="1">
    <citation type="submission" date="2016-03" db="EMBL/GenBank/DDBJ databases">
        <authorList>
            <person name="Guldener U."/>
        </authorList>
    </citation>
    <scope>NUCLEOTIDE SEQUENCE [LARGE SCALE GENOMIC DNA]</scope>
    <source>
        <strain evidence="8">04CH-RAC-A.6.1</strain>
    </source>
</reference>
<dbReference type="PROSITE" id="PS01186">
    <property type="entry name" value="EGF_2"/>
    <property type="match status" value="1"/>
</dbReference>
<proteinExistence type="predicted"/>
<protein>
    <submittedName>
        <fullName evidence="7">Related to 3-phytase</fullName>
    </submittedName>
</protein>
<dbReference type="PANTHER" id="PTHR14949:SF56">
    <property type="entry name" value="EGF-LIKE-DOMAIN, MULTIPLE 7"/>
    <property type="match status" value="1"/>
</dbReference>
<keyword evidence="8" id="KW-1185">Reference proteome</keyword>
<dbReference type="PROSITE" id="PS00022">
    <property type="entry name" value="EGF_1"/>
    <property type="match status" value="1"/>
</dbReference>
<dbReference type="InterPro" id="IPR003431">
    <property type="entry name" value="B-propeller_Phytase"/>
</dbReference>
<evidence type="ECO:0000313" key="7">
    <source>
        <dbReference type="EMBL" id="CZS90204.1"/>
    </source>
</evidence>
<feature type="signal peptide" evidence="4">
    <location>
        <begin position="1"/>
        <end position="26"/>
    </location>
</feature>
<feature type="disulfide bond" evidence="3">
    <location>
        <begin position="376"/>
        <end position="386"/>
    </location>
</feature>
<keyword evidence="2 3" id="KW-1015">Disulfide bond</keyword>
<dbReference type="PANTHER" id="PTHR14949">
    <property type="entry name" value="EGF-LIKE-DOMAIN, MULTIPLE 7, 8"/>
    <property type="match status" value="1"/>
</dbReference>
<feature type="domain" description="EGF-like" evidence="5">
    <location>
        <begin position="372"/>
        <end position="404"/>
    </location>
</feature>
<evidence type="ECO:0000256" key="4">
    <source>
        <dbReference type="SAM" id="SignalP"/>
    </source>
</evidence>
<feature type="domain" description="BPP" evidence="6">
    <location>
        <begin position="398"/>
        <end position="744"/>
    </location>
</feature>
<dbReference type="PROSITE" id="PS50026">
    <property type="entry name" value="EGF_3"/>
    <property type="match status" value="1"/>
</dbReference>
<sequence length="756" mass="80652">MKHATIFQELIFVCSVLQSFIAGAAATDKLIDLPISARTSVVDSENSAVYQSSSNPLLLGNDGSATGGFRIWSLDGSPPLREVSAKATGRSKLVTTVYDIGKKDLIITISQPNSVLQVFDVNGFQEIKAAAKSALGDWSALCSWKSPKSGSQYFYLFGKKQVVQYLVRVDESLEIFEVQTFNLPVEASSCAVSSYNNRVYFTSDKSKTVYGFKTEESVTAPTITTFFEAADDVTGMAVYAGVKSDYLFVAQKDLVAVYTGRFRLVGTMKLSGGGDIELQGLAMLQAKTATYPAGALTYAIEADAGKAFGVSSLESALKGLKIEVNTAFDLRAACKDCAAITCTECNSSGFCEKKRSGTTCACFAGFAGPKCQSFTCVENCSGHGTCVGANECRCEAGWGGVHCSFLLVEPKLETVAYGGDGDDPAIWISPLSADQSRIITTTKSEQGAGLGVFDLSGNLLQTLPAGEPNNVDMIYNFTLGSDRVVDLAFAACREDNTLCLFEMSYNGTLSNIAGGSQPVVADYDVYGSCSYRSPKTGVQYLFVNSKPAEYLQYALTSAPDGSLNTTLVRQFTAGSGGQVEGCVTDEANGFLLVGEEPVGVWRYDAEPTTSSPAGYRFASVATYPDHKFGDLYADVEGVTLIPGKTASDGFILVSCQGVSGYNVYERAPPHKFIETFTITNSKDEKVDHVTNTDGIAAMGNRLNSMFPNGLVVVHDDANELPGGGTSTKASFKFVSLADVLSEKLLEKVDAEWDPRV</sequence>